<protein>
    <submittedName>
        <fullName evidence="5">ABC transporter substrate-binding protein</fullName>
    </submittedName>
</protein>
<reference evidence="5" key="1">
    <citation type="submission" date="2020-11" db="EMBL/GenBank/DDBJ databases">
        <title>Whole-genome analyses of Nonomuraea sp. K274.</title>
        <authorList>
            <person name="Veyisoglu A."/>
        </authorList>
    </citation>
    <scope>NUCLEOTIDE SEQUENCE</scope>
    <source>
        <strain evidence="5">K274</strain>
    </source>
</reference>
<gene>
    <name evidence="5" type="ORF">ITP53_48795</name>
</gene>
<dbReference type="PANTHER" id="PTHR30024">
    <property type="entry name" value="ALIPHATIC SULFONATES-BINDING PROTEIN-RELATED"/>
    <property type="match status" value="1"/>
</dbReference>
<dbReference type="Proteomes" id="UP000605361">
    <property type="component" value="Unassembled WGS sequence"/>
</dbReference>
<dbReference type="Pfam" id="PF13379">
    <property type="entry name" value="NMT1_2"/>
    <property type="match status" value="1"/>
</dbReference>
<comment type="caution">
    <text evidence="5">The sequence shown here is derived from an EMBL/GenBank/DDBJ whole genome shotgun (WGS) entry which is preliminary data.</text>
</comment>
<evidence type="ECO:0000313" key="5">
    <source>
        <dbReference type="EMBL" id="MBF8193446.1"/>
    </source>
</evidence>
<comment type="similarity">
    <text evidence="2">Belongs to the bacterial solute-binding protein SsuA/TauA family.</text>
</comment>
<dbReference type="EMBL" id="JADOGI010000285">
    <property type="protein sequence ID" value="MBF8193446.1"/>
    <property type="molecule type" value="Genomic_DNA"/>
</dbReference>
<evidence type="ECO:0000256" key="2">
    <source>
        <dbReference type="ARBA" id="ARBA00010742"/>
    </source>
</evidence>
<dbReference type="PANTHER" id="PTHR30024:SF47">
    <property type="entry name" value="TAURINE-BINDING PERIPLASMIC PROTEIN"/>
    <property type="match status" value="1"/>
</dbReference>
<sequence>MRARLVAITVLLLATGGCAGGGGGGGTAEGERTITIASAPNVFLSALYVAKDDGLFAKEGLTVEIVEVESGNDSVAALASGQAQYADVGFEDLAELSTAGDDSVVMAHDILNRVTLTLVMRKEVADSKNVTAESPLQDRLRALKGLKIGITSPGSPTDTYMRYYLGSVGLDPERDVELVPLGGGSALLAALEQGQIDAYQLSPPTPYVAAEQGFGVVLIDGPKGEVPELDQFDYTAWATSRQWAEENTATATAFSRALTQATTKVKQQPDAVADQIMDDLGSTDRATVLRTVRAMSTALSDRGCFDAAMVKRTLDVMVRLKILENQADATEGRLWTNDYNGC</sequence>
<evidence type="ECO:0000313" key="6">
    <source>
        <dbReference type="Proteomes" id="UP000605361"/>
    </source>
</evidence>
<evidence type="ECO:0000256" key="4">
    <source>
        <dbReference type="SAM" id="SignalP"/>
    </source>
</evidence>
<keyword evidence="6" id="KW-1185">Reference proteome</keyword>
<dbReference type="PROSITE" id="PS51257">
    <property type="entry name" value="PROKAR_LIPOPROTEIN"/>
    <property type="match status" value="1"/>
</dbReference>
<name>A0A931F6S8_9ACTN</name>
<feature type="chain" id="PRO_5038512803" evidence="4">
    <location>
        <begin position="20"/>
        <end position="342"/>
    </location>
</feature>
<feature type="signal peptide" evidence="4">
    <location>
        <begin position="1"/>
        <end position="19"/>
    </location>
</feature>
<dbReference type="AlphaFoldDB" id="A0A931F6S8"/>
<dbReference type="Gene3D" id="3.40.190.10">
    <property type="entry name" value="Periplasmic binding protein-like II"/>
    <property type="match status" value="2"/>
</dbReference>
<proteinExistence type="inferred from homology"/>
<dbReference type="RefSeq" id="WP_195902311.1">
    <property type="nucleotide sequence ID" value="NZ_JADOGI010000285.1"/>
</dbReference>
<evidence type="ECO:0000256" key="1">
    <source>
        <dbReference type="ARBA" id="ARBA00004418"/>
    </source>
</evidence>
<accession>A0A931F6S8</accession>
<comment type="subcellular location">
    <subcellularLocation>
        <location evidence="1">Periplasm</location>
    </subcellularLocation>
</comment>
<organism evidence="5 6">
    <name type="scientific">Nonomuraea cypriaca</name>
    <dbReference type="NCBI Taxonomy" id="1187855"/>
    <lineage>
        <taxon>Bacteria</taxon>
        <taxon>Bacillati</taxon>
        <taxon>Actinomycetota</taxon>
        <taxon>Actinomycetes</taxon>
        <taxon>Streptosporangiales</taxon>
        <taxon>Streptosporangiaceae</taxon>
        <taxon>Nonomuraea</taxon>
    </lineage>
</organism>
<keyword evidence="3 4" id="KW-0732">Signal</keyword>
<dbReference type="SUPFAM" id="SSF53850">
    <property type="entry name" value="Periplasmic binding protein-like II"/>
    <property type="match status" value="1"/>
</dbReference>
<evidence type="ECO:0000256" key="3">
    <source>
        <dbReference type="ARBA" id="ARBA00022729"/>
    </source>
</evidence>
<dbReference type="GO" id="GO:0042597">
    <property type="term" value="C:periplasmic space"/>
    <property type="evidence" value="ECO:0007669"/>
    <property type="project" value="UniProtKB-SubCell"/>
</dbReference>